<protein>
    <recommendedName>
        <fullName evidence="5">CUB domain-containing protein</fullName>
    </recommendedName>
</protein>
<feature type="chain" id="PRO_5042908674" description="CUB domain-containing protein" evidence="4">
    <location>
        <begin position="21"/>
        <end position="295"/>
    </location>
</feature>
<comment type="caution">
    <text evidence="6">The sequence shown here is derived from an EMBL/GenBank/DDBJ whole genome shotgun (WGS) entry which is preliminary data.</text>
</comment>
<feature type="domain" description="CUB" evidence="5">
    <location>
        <begin position="31"/>
        <end position="144"/>
    </location>
</feature>
<dbReference type="InterPro" id="IPR000859">
    <property type="entry name" value="CUB_dom"/>
</dbReference>
<keyword evidence="4" id="KW-0732">Signal</keyword>
<dbReference type="SUPFAM" id="SSF57424">
    <property type="entry name" value="LDL receptor-like module"/>
    <property type="match status" value="1"/>
</dbReference>
<feature type="signal peptide" evidence="4">
    <location>
        <begin position="1"/>
        <end position="20"/>
    </location>
</feature>
<dbReference type="PANTHER" id="PTHR24652">
    <property type="entry name" value="LOW-DENSITY LIPOPROTEIN RECEPTOR CLASS A DOMAIN-CONTAINING PROTEIN 2"/>
    <property type="match status" value="1"/>
</dbReference>
<dbReference type="InterPro" id="IPR002172">
    <property type="entry name" value="LDrepeatLR_classA_rpt"/>
</dbReference>
<keyword evidence="1 2" id="KW-1015">Disulfide bond</keyword>
<accession>A0AAN8JAJ7</accession>
<dbReference type="EMBL" id="JAZGQO010000014">
    <property type="protein sequence ID" value="KAK6171183.1"/>
    <property type="molecule type" value="Genomic_DNA"/>
</dbReference>
<keyword evidence="7" id="KW-1185">Reference proteome</keyword>
<dbReference type="InterPro" id="IPR036055">
    <property type="entry name" value="LDL_receptor-like_sf"/>
</dbReference>
<dbReference type="Pfam" id="PF00057">
    <property type="entry name" value="Ldl_recept_a"/>
    <property type="match status" value="1"/>
</dbReference>
<evidence type="ECO:0000256" key="3">
    <source>
        <dbReference type="SAM" id="Phobius"/>
    </source>
</evidence>
<evidence type="ECO:0000313" key="7">
    <source>
        <dbReference type="Proteomes" id="UP001347796"/>
    </source>
</evidence>
<dbReference type="CDD" id="cd00112">
    <property type="entry name" value="LDLa"/>
    <property type="match status" value="1"/>
</dbReference>
<gene>
    <name evidence="6" type="ORF">SNE40_019429</name>
</gene>
<organism evidence="6 7">
    <name type="scientific">Patella caerulea</name>
    <name type="common">Rayed Mediterranean limpet</name>
    <dbReference type="NCBI Taxonomy" id="87958"/>
    <lineage>
        <taxon>Eukaryota</taxon>
        <taxon>Metazoa</taxon>
        <taxon>Spiralia</taxon>
        <taxon>Lophotrochozoa</taxon>
        <taxon>Mollusca</taxon>
        <taxon>Gastropoda</taxon>
        <taxon>Patellogastropoda</taxon>
        <taxon>Patelloidea</taxon>
        <taxon>Patellidae</taxon>
        <taxon>Patella</taxon>
    </lineage>
</organism>
<evidence type="ECO:0000256" key="2">
    <source>
        <dbReference type="PROSITE-ProRule" id="PRU00124"/>
    </source>
</evidence>
<dbReference type="Gene3D" id="4.10.400.10">
    <property type="entry name" value="Low-density Lipoprotein Receptor"/>
    <property type="match status" value="1"/>
</dbReference>
<comment type="caution">
    <text evidence="2">Lacks conserved residue(s) required for the propagation of feature annotation.</text>
</comment>
<dbReference type="PROSITE" id="PS01180">
    <property type="entry name" value="CUB"/>
    <property type="match status" value="1"/>
</dbReference>
<feature type="transmembrane region" description="Helical" evidence="3">
    <location>
        <begin position="191"/>
        <end position="211"/>
    </location>
</feature>
<dbReference type="AlphaFoldDB" id="A0AAN8JAJ7"/>
<proteinExistence type="predicted"/>
<evidence type="ECO:0000259" key="5">
    <source>
        <dbReference type="PROSITE" id="PS01180"/>
    </source>
</evidence>
<dbReference type="InterPro" id="IPR023415">
    <property type="entry name" value="LDLR_class-A_CS"/>
</dbReference>
<dbReference type="Proteomes" id="UP001347796">
    <property type="component" value="Unassembled WGS sequence"/>
</dbReference>
<name>A0AAN8JAJ7_PATCE</name>
<evidence type="ECO:0000256" key="4">
    <source>
        <dbReference type="SAM" id="SignalP"/>
    </source>
</evidence>
<dbReference type="PROSITE" id="PS01209">
    <property type="entry name" value="LDLRA_1"/>
    <property type="match status" value="1"/>
</dbReference>
<keyword evidence="3" id="KW-0812">Transmembrane</keyword>
<evidence type="ECO:0000256" key="1">
    <source>
        <dbReference type="ARBA" id="ARBA00023157"/>
    </source>
</evidence>
<keyword evidence="3" id="KW-1133">Transmembrane helix</keyword>
<dbReference type="PANTHER" id="PTHR24652:SF69">
    <property type="entry name" value="CUB DOMAIN-CONTAINING PROTEIN"/>
    <property type="match status" value="1"/>
</dbReference>
<reference evidence="6 7" key="1">
    <citation type="submission" date="2024-01" db="EMBL/GenBank/DDBJ databases">
        <title>The genome of the rayed Mediterranean limpet Patella caerulea (Linnaeus, 1758).</title>
        <authorList>
            <person name="Anh-Thu Weber A."/>
            <person name="Halstead-Nussloch G."/>
        </authorList>
    </citation>
    <scope>NUCLEOTIDE SEQUENCE [LARGE SCALE GENOMIC DNA]</scope>
    <source>
        <strain evidence="6">AATW-2023a</strain>
        <tissue evidence="6">Whole specimen</tissue>
    </source>
</reference>
<sequence length="295" mass="33038">MNRVMKLVILSLMGINLAYSYTGIEYMNTLCGGHVYVFNAKIIKLQPYMIESMVDDCEVMVIGFGSSISKTKVQLSFIDFDVPCDDGSMIIRKYSYNDEETEKCGRTKPTVTYKSVDDRLKITFKKNEDVSSPKSHFQILVTEIHTGVCNNLQFECNNYNCIDQYDLACDGYDNCGDNSDEVKGCILQPGAIAGIVIGSLVFLIFMSIIICRRARQGSVVHTNRQTSSQASTNQVIAQPYCIQPPTSYPISPPPYIEQPPPYNEQNPQCDIQLFPQPIILSPPPTYELVGPSPKY</sequence>
<dbReference type="SMART" id="SM00192">
    <property type="entry name" value="LDLa"/>
    <property type="match status" value="1"/>
</dbReference>
<feature type="disulfide bond" evidence="2">
    <location>
        <begin position="149"/>
        <end position="161"/>
    </location>
</feature>
<dbReference type="InterPro" id="IPR042333">
    <property type="entry name" value="LRAD2/Mig-13-like"/>
</dbReference>
<dbReference type="PROSITE" id="PS50068">
    <property type="entry name" value="LDLRA_2"/>
    <property type="match status" value="1"/>
</dbReference>
<evidence type="ECO:0000313" key="6">
    <source>
        <dbReference type="EMBL" id="KAK6171183.1"/>
    </source>
</evidence>
<keyword evidence="3" id="KW-0472">Membrane</keyword>